<dbReference type="PANTHER" id="PTHR45749:SF28">
    <property type="entry name" value="ZINC FINGER MYM-TYPE PROTEIN 1-LIKE-RELATED"/>
    <property type="match status" value="1"/>
</dbReference>
<dbReference type="GeneID" id="112691027"/>
<sequence>MTYPVTDVVVMLLETPFRRWNSDNKNDLLKVGKPIPILSALAPDKKLSKVFCRSFNPNLYQQHSWLCGSHYIQKLFCWPCLLLGKMKSVWNTVGYYDLKNLSRGIQIHQTSKEHIHNHLGLKNLEKNYFTILDYVNEHGNLFKKNYNENVRLNRLFMEHLIDLVLFLGKQELAFRGHDESSDSLNKGNFRELFDMHIIRCSQEIQNHYNSIKNIFSDKSELVERFLGFHNVSEDRTAQGLFNLVNSVLHEFDIENKLVGQCYDGACVMPGHLTGLQARVKEVAPNALFTHCLAHRLNLVLQHGCSINAKCRIFFANLTGIAAYFHNSTSRTNFVDTIVGKRIPQFVQTRWSSRSKILQTIVNEWSGFINVFDCISKDPKSSSESICGAIGHFKNLKTFEFAFLALIFMYQMKEVSLASKELKPVLEIVFHKFV</sequence>
<reference evidence="2" key="1">
    <citation type="submission" date="2025-08" db="UniProtKB">
        <authorList>
            <consortium name="RefSeq"/>
        </authorList>
    </citation>
    <scope>IDENTIFICATION</scope>
    <source>
        <tissue evidence="2">Whole body</tissue>
    </source>
</reference>
<evidence type="ECO:0000313" key="1">
    <source>
        <dbReference type="Proteomes" id="UP000694846"/>
    </source>
</evidence>
<dbReference type="RefSeq" id="XP_025420925.1">
    <property type="nucleotide sequence ID" value="XM_025565140.1"/>
</dbReference>
<organism evidence="1 2">
    <name type="scientific">Sipha flava</name>
    <name type="common">yellow sugarcane aphid</name>
    <dbReference type="NCBI Taxonomy" id="143950"/>
    <lineage>
        <taxon>Eukaryota</taxon>
        <taxon>Metazoa</taxon>
        <taxon>Ecdysozoa</taxon>
        <taxon>Arthropoda</taxon>
        <taxon>Hexapoda</taxon>
        <taxon>Insecta</taxon>
        <taxon>Pterygota</taxon>
        <taxon>Neoptera</taxon>
        <taxon>Paraneoptera</taxon>
        <taxon>Hemiptera</taxon>
        <taxon>Sternorrhyncha</taxon>
        <taxon>Aphidomorpha</taxon>
        <taxon>Aphidoidea</taxon>
        <taxon>Aphididae</taxon>
        <taxon>Sipha</taxon>
    </lineage>
</organism>
<protein>
    <submittedName>
        <fullName evidence="2">Zinc finger MYM-type protein 1-like</fullName>
    </submittedName>
</protein>
<dbReference type="Proteomes" id="UP000694846">
    <property type="component" value="Unplaced"/>
</dbReference>
<dbReference type="AlphaFoldDB" id="A0A8B8GDM2"/>
<keyword evidence="1" id="KW-1185">Reference proteome</keyword>
<accession>A0A8B8GDM2</accession>
<gene>
    <name evidence="2" type="primary">LOC112691027</name>
</gene>
<name>A0A8B8GDM2_9HEMI</name>
<dbReference type="SUPFAM" id="SSF53098">
    <property type="entry name" value="Ribonuclease H-like"/>
    <property type="match status" value="1"/>
</dbReference>
<dbReference type="InterPro" id="IPR012337">
    <property type="entry name" value="RNaseH-like_sf"/>
</dbReference>
<dbReference type="OrthoDB" id="8196265at2759"/>
<evidence type="ECO:0000313" key="2">
    <source>
        <dbReference type="RefSeq" id="XP_025420925.1"/>
    </source>
</evidence>
<proteinExistence type="predicted"/>
<dbReference type="PANTHER" id="PTHR45749">
    <property type="match status" value="1"/>
</dbReference>